<evidence type="ECO:0000256" key="1">
    <source>
        <dbReference type="SAM" id="Phobius"/>
    </source>
</evidence>
<dbReference type="HOGENOM" id="CLU_1531125_0_0_0"/>
<dbReference type="STRING" id="716544.wcw_0800"/>
<keyword evidence="1" id="KW-0472">Membrane</keyword>
<dbReference type="EMBL" id="CP001928">
    <property type="protein sequence ID" value="ADI38167.1"/>
    <property type="molecule type" value="Genomic_DNA"/>
</dbReference>
<dbReference type="OrthoDB" id="21627at2"/>
<reference evidence="2 3" key="1">
    <citation type="journal article" date="2010" name="PLoS ONE">
        <title>The Waddlia genome: a window into chlamydial biology.</title>
        <authorList>
            <person name="Bertelli C."/>
            <person name="Collyn F."/>
            <person name="Croxatto A."/>
            <person name="Ruckert C."/>
            <person name="Polkinghorne A."/>
            <person name="Kebbi-Beghdadi C."/>
            <person name="Goesmann A."/>
            <person name="Vaughan L."/>
            <person name="Greub G."/>
        </authorList>
    </citation>
    <scope>NUCLEOTIDE SEQUENCE [LARGE SCALE GENOMIC DNA]</scope>
    <source>
        <strain evidence="3">ATCC VR-1470 / WSU 86-1044</strain>
    </source>
</reference>
<feature type="transmembrane region" description="Helical" evidence="1">
    <location>
        <begin position="6"/>
        <end position="28"/>
    </location>
</feature>
<dbReference type="RefSeq" id="WP_013181885.1">
    <property type="nucleotide sequence ID" value="NC_014225.1"/>
</dbReference>
<name>D6YVK6_WADCW</name>
<dbReference type="AlphaFoldDB" id="D6YVK6"/>
<proteinExistence type="predicted"/>
<keyword evidence="1" id="KW-0812">Transmembrane</keyword>
<dbReference type="Proteomes" id="UP000001505">
    <property type="component" value="Chromosome"/>
</dbReference>
<protein>
    <submittedName>
        <fullName evidence="2">Conserved putative membrane-associated protein</fullName>
    </submittedName>
</protein>
<keyword evidence="1" id="KW-1133">Transmembrane helix</keyword>
<keyword evidence="3" id="KW-1185">Reference proteome</keyword>
<evidence type="ECO:0000313" key="2">
    <source>
        <dbReference type="EMBL" id="ADI38167.1"/>
    </source>
</evidence>
<evidence type="ECO:0000313" key="3">
    <source>
        <dbReference type="Proteomes" id="UP000001505"/>
    </source>
</evidence>
<accession>D6YVK6</accession>
<dbReference type="KEGG" id="wch:wcw_0800"/>
<feature type="transmembrane region" description="Helical" evidence="1">
    <location>
        <begin position="49"/>
        <end position="70"/>
    </location>
</feature>
<dbReference type="eggNOG" id="ENOG50339CF">
    <property type="taxonomic scope" value="Bacteria"/>
</dbReference>
<sequence>MNIGKLIHFFIAAMLSIFFILGGITCLLTPWSSAIRTHIILFIIENTTLISSFGLLFIILGISLFINVIISSQHRYYSIKSKKNAIDVDENLIQQLVDCYFKELFPEKEIPSAISLKNNKIHITVSLPYFPSFEQKFFLESIEHDLAETLGNILGLKEEFYLSASFKT</sequence>
<gene>
    <name evidence="2" type="ordered locus">wcw_0800</name>
</gene>
<organism evidence="2 3">
    <name type="scientific">Waddlia chondrophila (strain ATCC VR-1470 / WSU 86-1044)</name>
    <dbReference type="NCBI Taxonomy" id="716544"/>
    <lineage>
        <taxon>Bacteria</taxon>
        <taxon>Pseudomonadati</taxon>
        <taxon>Chlamydiota</taxon>
        <taxon>Chlamydiia</taxon>
        <taxon>Parachlamydiales</taxon>
        <taxon>Waddliaceae</taxon>
        <taxon>Waddlia</taxon>
    </lineage>
</organism>